<evidence type="ECO:0008006" key="5">
    <source>
        <dbReference type="Google" id="ProtNLM"/>
    </source>
</evidence>
<keyword evidence="2" id="KW-0472">Membrane</keyword>
<accession>A0ABW2IIK7</accession>
<protein>
    <recommendedName>
        <fullName evidence="5">TonB C-terminal domain-containing protein</fullName>
    </recommendedName>
</protein>
<feature type="region of interest" description="Disordered" evidence="1">
    <location>
        <begin position="70"/>
        <end position="96"/>
    </location>
</feature>
<evidence type="ECO:0000256" key="1">
    <source>
        <dbReference type="SAM" id="MobiDB-lite"/>
    </source>
</evidence>
<proteinExistence type="predicted"/>
<keyword evidence="4" id="KW-1185">Reference proteome</keyword>
<dbReference type="EMBL" id="JBHTBR010000002">
    <property type="protein sequence ID" value="MFC7290933.1"/>
    <property type="molecule type" value="Genomic_DNA"/>
</dbReference>
<evidence type="ECO:0000313" key="4">
    <source>
        <dbReference type="Proteomes" id="UP001596492"/>
    </source>
</evidence>
<keyword evidence="2" id="KW-1133">Transmembrane helix</keyword>
<keyword evidence="2" id="KW-0812">Transmembrane</keyword>
<comment type="caution">
    <text evidence="3">The sequence shown here is derived from an EMBL/GenBank/DDBJ whole genome shotgun (WGS) entry which is preliminary data.</text>
</comment>
<dbReference type="RefSeq" id="WP_382166137.1">
    <property type="nucleotide sequence ID" value="NZ_JBHTBR010000002.1"/>
</dbReference>
<evidence type="ECO:0000313" key="3">
    <source>
        <dbReference type="EMBL" id="MFC7290933.1"/>
    </source>
</evidence>
<dbReference type="SUPFAM" id="SSF74653">
    <property type="entry name" value="TolA/TonB C-terminal domain"/>
    <property type="match status" value="1"/>
</dbReference>
<organism evidence="3 4">
    <name type="scientific">Hirschia litorea</name>
    <dbReference type="NCBI Taxonomy" id="1199156"/>
    <lineage>
        <taxon>Bacteria</taxon>
        <taxon>Pseudomonadati</taxon>
        <taxon>Pseudomonadota</taxon>
        <taxon>Alphaproteobacteria</taxon>
        <taxon>Hyphomonadales</taxon>
        <taxon>Hyphomonadaceae</taxon>
        <taxon>Hirschia</taxon>
    </lineage>
</organism>
<gene>
    <name evidence="3" type="ORF">ACFQS8_04850</name>
</gene>
<dbReference type="Proteomes" id="UP001596492">
    <property type="component" value="Unassembled WGS sequence"/>
</dbReference>
<feature type="transmembrane region" description="Helical" evidence="2">
    <location>
        <begin position="6"/>
        <end position="26"/>
    </location>
</feature>
<name>A0ABW2IIK7_9PROT</name>
<evidence type="ECO:0000256" key="2">
    <source>
        <dbReference type="SAM" id="Phobius"/>
    </source>
</evidence>
<reference evidence="4" key="1">
    <citation type="journal article" date="2019" name="Int. J. Syst. Evol. Microbiol.">
        <title>The Global Catalogue of Microorganisms (GCM) 10K type strain sequencing project: providing services to taxonomists for standard genome sequencing and annotation.</title>
        <authorList>
            <consortium name="The Broad Institute Genomics Platform"/>
            <consortium name="The Broad Institute Genome Sequencing Center for Infectious Disease"/>
            <person name="Wu L."/>
            <person name="Ma J."/>
        </authorList>
    </citation>
    <scope>NUCLEOTIDE SEQUENCE [LARGE SCALE GENOMIC DNA]</scope>
    <source>
        <strain evidence="4">CCUG 51308</strain>
    </source>
</reference>
<sequence>MFSNPIVRFGIGIPLAAILSVALFLLMENLIRINEICPPGAVMSPATGKCVKQDQRSLRNIFAEKATVEQIRSSRKAPKKLDKAAKPPPPPKMAATKQNIDLPKANISGAAPTEVKFERVTGINLGAVSVSDRDAQPIRPPNTGPILRAMQRIGKSALCEVSLDVDLQGKPYNVVASCNVSQYEKAAAQAVGATEFAPKIVKGKAVGRKGVVYPFELKMEE</sequence>